<proteinExistence type="predicted"/>
<keyword evidence="1" id="KW-0808">Transferase</keyword>
<name>A0ABU2JHJ8_9ACTN</name>
<dbReference type="Proteomes" id="UP001183176">
    <property type="component" value="Unassembled WGS sequence"/>
</dbReference>
<organism evidence="1 2">
    <name type="scientific">Jatrophihabitans lederbergiae</name>
    <dbReference type="NCBI Taxonomy" id="3075547"/>
    <lineage>
        <taxon>Bacteria</taxon>
        <taxon>Bacillati</taxon>
        <taxon>Actinomycetota</taxon>
        <taxon>Actinomycetes</taxon>
        <taxon>Jatrophihabitantales</taxon>
        <taxon>Jatrophihabitantaceae</taxon>
        <taxon>Jatrophihabitans</taxon>
    </lineage>
</organism>
<accession>A0ABU2JHJ8</accession>
<dbReference type="Pfam" id="PF08843">
    <property type="entry name" value="AbiEii"/>
    <property type="match status" value="1"/>
</dbReference>
<evidence type="ECO:0000313" key="2">
    <source>
        <dbReference type="Proteomes" id="UP001183176"/>
    </source>
</evidence>
<dbReference type="InterPro" id="IPR014942">
    <property type="entry name" value="AbiEii"/>
</dbReference>
<sequence>MPGHPEARPRRRWGCSGTADVVRAGGSTHRVAASRYREDFVLKGGVLLAAFSLRRPTKDIDLQATGIANDADDVLERIREIAAIDVDDGLIFDPRAITAHTIREDDDYAGVRIRLIGTLGKSRLPVGIDVNFGDPIWPAPSEITLPRLVQIGQEPVHILGYPLPMVIAEKTVTALERGEANTRWRDFADVFTISSAHEISASELVGALQAVAAYRGAVLRPLLPALSTMPETAQAKWANWRRRQDYPRKLPEQFADILSIVAAFTDPILGSAVPEGARWNPTRQTWESNP</sequence>
<evidence type="ECO:0000313" key="1">
    <source>
        <dbReference type="EMBL" id="MDT0264465.1"/>
    </source>
</evidence>
<comment type="caution">
    <text evidence="1">The sequence shown here is derived from an EMBL/GenBank/DDBJ whole genome shotgun (WGS) entry which is preliminary data.</text>
</comment>
<reference evidence="2" key="1">
    <citation type="submission" date="2023-07" db="EMBL/GenBank/DDBJ databases">
        <title>30 novel species of actinomycetes from the DSMZ collection.</title>
        <authorList>
            <person name="Nouioui I."/>
        </authorList>
    </citation>
    <scope>NUCLEOTIDE SEQUENCE [LARGE SCALE GENOMIC DNA]</scope>
    <source>
        <strain evidence="2">DSM 44399</strain>
    </source>
</reference>
<gene>
    <name evidence="1" type="ORF">RM423_24230</name>
</gene>
<protein>
    <submittedName>
        <fullName evidence="1">Nucleotidyl transferase AbiEii/AbiGii toxin family protein</fullName>
    </submittedName>
</protein>
<dbReference type="EMBL" id="JAVREH010000117">
    <property type="protein sequence ID" value="MDT0264465.1"/>
    <property type="molecule type" value="Genomic_DNA"/>
</dbReference>
<keyword evidence="2" id="KW-1185">Reference proteome</keyword>
<dbReference type="GO" id="GO:0016740">
    <property type="term" value="F:transferase activity"/>
    <property type="evidence" value="ECO:0007669"/>
    <property type="project" value="UniProtKB-KW"/>
</dbReference>